<dbReference type="EMBL" id="CP146256">
    <property type="protein sequence ID" value="XAH75741.1"/>
    <property type="molecule type" value="Genomic_DNA"/>
</dbReference>
<sequence>MYKNYIFDLYGTLVDIRTNENKENLWKGMAELYRNVGAVYEAEELKRDYFLLCREEEERIRREKECEYPEIEIGEVFRKLYMRKNVRVGEETAVYAARRFRQWSREYIRVYEGAAEMLAELKRIGRRVFLLSNAQRLFTMPEIETLGIEKFFDDIFISSDYGVKKPERAYMELLLKKQHLKTKDCVMIGNELGSDIEIANACGMDSLFLQGNVQETSEKGTAATYVAAEGDFEHIRFIYDWKEDGK</sequence>
<proteinExistence type="predicted"/>
<dbReference type="PRINTS" id="PR00413">
    <property type="entry name" value="HADHALOGNASE"/>
</dbReference>
<dbReference type="RefSeq" id="WP_342759314.1">
    <property type="nucleotide sequence ID" value="NZ_CP146256.1"/>
</dbReference>
<evidence type="ECO:0000313" key="5">
    <source>
        <dbReference type="EMBL" id="XAH75741.1"/>
    </source>
</evidence>
<accession>A0ABZ3EZR5</accession>
<dbReference type="Gene3D" id="1.10.150.520">
    <property type="match status" value="1"/>
</dbReference>
<dbReference type="GO" id="GO:0016787">
    <property type="term" value="F:hydrolase activity"/>
    <property type="evidence" value="ECO:0007669"/>
    <property type="project" value="UniProtKB-KW"/>
</dbReference>
<gene>
    <name evidence="5" type="ORF">V6984_08305</name>
</gene>
<dbReference type="InterPro" id="IPR023214">
    <property type="entry name" value="HAD_sf"/>
</dbReference>
<dbReference type="SFLD" id="SFLDG01129">
    <property type="entry name" value="C1.5:_HAD__Beta-PGM__Phosphata"/>
    <property type="match status" value="1"/>
</dbReference>
<evidence type="ECO:0000313" key="6">
    <source>
        <dbReference type="Proteomes" id="UP001451571"/>
    </source>
</evidence>
<dbReference type="Proteomes" id="UP001451571">
    <property type="component" value="Chromosome"/>
</dbReference>
<keyword evidence="4" id="KW-0460">Magnesium</keyword>
<name>A0ABZ3EZR5_9FIRM</name>
<dbReference type="InterPro" id="IPR051400">
    <property type="entry name" value="HAD-like_hydrolase"/>
</dbReference>
<dbReference type="Gene3D" id="3.40.50.1000">
    <property type="entry name" value="HAD superfamily/HAD-like"/>
    <property type="match status" value="1"/>
</dbReference>
<protein>
    <submittedName>
        <fullName evidence="5">HAD family hydrolase</fullName>
        <ecNumber evidence="5">3.1.3.-</ecNumber>
    </submittedName>
</protein>
<evidence type="ECO:0000256" key="2">
    <source>
        <dbReference type="ARBA" id="ARBA00022723"/>
    </source>
</evidence>
<dbReference type="Pfam" id="PF00702">
    <property type="entry name" value="Hydrolase"/>
    <property type="match status" value="1"/>
</dbReference>
<dbReference type="NCBIfam" id="TIGR01549">
    <property type="entry name" value="HAD-SF-IA-v1"/>
    <property type="match status" value="1"/>
</dbReference>
<dbReference type="InterPro" id="IPR036412">
    <property type="entry name" value="HAD-like_sf"/>
</dbReference>
<reference evidence="5 6" key="1">
    <citation type="submission" date="2024-02" db="EMBL/GenBank/DDBJ databases">
        <title>Bacterial strain from lacustrine sediment.</title>
        <authorList>
            <person name="Petit C."/>
            <person name="Fadhlaoui K."/>
        </authorList>
    </citation>
    <scope>NUCLEOTIDE SEQUENCE [LARGE SCALE GENOMIC DNA]</scope>
    <source>
        <strain evidence="5 6">IPX-CK</strain>
    </source>
</reference>
<keyword evidence="2" id="KW-0479">Metal-binding</keyword>
<dbReference type="SFLD" id="SFLDS00003">
    <property type="entry name" value="Haloacid_Dehalogenase"/>
    <property type="match status" value="1"/>
</dbReference>
<dbReference type="SUPFAM" id="SSF56784">
    <property type="entry name" value="HAD-like"/>
    <property type="match status" value="1"/>
</dbReference>
<keyword evidence="6" id="KW-1185">Reference proteome</keyword>
<evidence type="ECO:0000256" key="4">
    <source>
        <dbReference type="ARBA" id="ARBA00022842"/>
    </source>
</evidence>
<comment type="cofactor">
    <cofactor evidence="1">
        <name>Mg(2+)</name>
        <dbReference type="ChEBI" id="CHEBI:18420"/>
    </cofactor>
</comment>
<dbReference type="PANTHER" id="PTHR46470">
    <property type="entry name" value="N-ACYLNEURAMINATE-9-PHOSPHATASE"/>
    <property type="match status" value="1"/>
</dbReference>
<evidence type="ECO:0000256" key="1">
    <source>
        <dbReference type="ARBA" id="ARBA00001946"/>
    </source>
</evidence>
<dbReference type="PANTHER" id="PTHR46470:SF2">
    <property type="entry name" value="GLYCERALDEHYDE 3-PHOSPHATE PHOSPHATASE"/>
    <property type="match status" value="1"/>
</dbReference>
<keyword evidence="3 5" id="KW-0378">Hydrolase</keyword>
<organism evidence="5 6">
    <name type="scientific">Kineothrix sedimenti</name>
    <dbReference type="NCBI Taxonomy" id="3123317"/>
    <lineage>
        <taxon>Bacteria</taxon>
        <taxon>Bacillati</taxon>
        <taxon>Bacillota</taxon>
        <taxon>Clostridia</taxon>
        <taxon>Lachnospirales</taxon>
        <taxon>Lachnospiraceae</taxon>
        <taxon>Kineothrix</taxon>
    </lineage>
</organism>
<dbReference type="InterPro" id="IPR006439">
    <property type="entry name" value="HAD-SF_hydro_IA"/>
</dbReference>
<evidence type="ECO:0000256" key="3">
    <source>
        <dbReference type="ARBA" id="ARBA00022801"/>
    </source>
</evidence>
<dbReference type="EC" id="3.1.3.-" evidence="5"/>